<evidence type="ECO:0000256" key="5">
    <source>
        <dbReference type="ARBA" id="ARBA00022679"/>
    </source>
</evidence>
<evidence type="ECO:0000256" key="7">
    <source>
        <dbReference type="ARBA" id="ARBA00022741"/>
    </source>
</evidence>
<dbReference type="NCBIfam" id="TIGR01007">
    <property type="entry name" value="eps_fam"/>
    <property type="match status" value="1"/>
</dbReference>
<feature type="domain" description="AAA" evidence="17">
    <location>
        <begin position="549"/>
        <end position="662"/>
    </location>
</feature>
<dbReference type="SUPFAM" id="SSF52540">
    <property type="entry name" value="P-loop containing nucleoside triphosphate hydrolases"/>
    <property type="match status" value="1"/>
</dbReference>
<comment type="similarity">
    <text evidence="2">Belongs to the etk/wzc family.</text>
</comment>
<evidence type="ECO:0000256" key="14">
    <source>
        <dbReference type="SAM" id="Coils"/>
    </source>
</evidence>
<evidence type="ECO:0000256" key="15">
    <source>
        <dbReference type="SAM" id="Phobius"/>
    </source>
</evidence>
<feature type="transmembrane region" description="Helical" evidence="15">
    <location>
        <begin position="31"/>
        <end position="50"/>
    </location>
</feature>
<evidence type="ECO:0000256" key="10">
    <source>
        <dbReference type="ARBA" id="ARBA00022989"/>
    </source>
</evidence>
<reference evidence="19 20" key="1">
    <citation type="submission" date="2016-06" db="EMBL/GenBank/DDBJ databases">
        <authorList>
            <person name="Kjaerup R.B."/>
            <person name="Dalgaard T.S."/>
            <person name="Juul-Madsen H.R."/>
        </authorList>
    </citation>
    <scope>NUCLEOTIDE SEQUENCE [LARGE SCALE GENOMIC DNA]</scope>
    <source>
        <strain evidence="19 20">CECT 8886</strain>
    </source>
</reference>
<dbReference type="Pfam" id="PF13807">
    <property type="entry name" value="GNVR"/>
    <property type="match status" value="1"/>
</dbReference>
<dbReference type="Gene3D" id="3.40.50.300">
    <property type="entry name" value="P-loop containing nucleotide triphosphate hydrolases"/>
    <property type="match status" value="1"/>
</dbReference>
<name>A0A1A8T711_9GAMM</name>
<dbReference type="STRING" id="1792290.MSP8886_00810"/>
<feature type="domain" description="Polysaccharide chain length determinant N-terminal" evidence="16">
    <location>
        <begin position="15"/>
        <end position="110"/>
    </location>
</feature>
<feature type="coiled-coil region" evidence="14">
    <location>
        <begin position="259"/>
        <end position="307"/>
    </location>
</feature>
<dbReference type="InterPro" id="IPR050445">
    <property type="entry name" value="Bact_polysacc_biosynth/exp"/>
</dbReference>
<dbReference type="RefSeq" id="WP_067012870.1">
    <property type="nucleotide sequence ID" value="NZ_FLOB01000001.1"/>
</dbReference>
<feature type="transmembrane region" description="Helical" evidence="15">
    <location>
        <begin position="430"/>
        <end position="453"/>
    </location>
</feature>
<dbReference type="Pfam" id="PF02706">
    <property type="entry name" value="Wzz"/>
    <property type="match status" value="1"/>
</dbReference>
<keyword evidence="7" id="KW-0547">Nucleotide-binding</keyword>
<evidence type="ECO:0000313" key="19">
    <source>
        <dbReference type="EMBL" id="SBS27117.1"/>
    </source>
</evidence>
<dbReference type="AlphaFoldDB" id="A0A1A8T711"/>
<keyword evidence="4" id="KW-0997">Cell inner membrane</keyword>
<dbReference type="PANTHER" id="PTHR32309:SF32">
    <property type="entry name" value="TYROSINE-PROTEIN KINASE ETK-RELATED"/>
    <property type="match status" value="1"/>
</dbReference>
<protein>
    <submittedName>
        <fullName evidence="19">Tyrosine-protein kinase wzc</fullName>
        <ecNumber evidence="19">2.7.10.-</ecNumber>
    </submittedName>
</protein>
<keyword evidence="9" id="KW-0067">ATP-binding</keyword>
<dbReference type="Pfam" id="PF23607">
    <property type="entry name" value="WZC_N"/>
    <property type="match status" value="1"/>
</dbReference>
<dbReference type="Pfam" id="PF13614">
    <property type="entry name" value="AAA_31"/>
    <property type="match status" value="1"/>
</dbReference>
<dbReference type="EMBL" id="FLOB01000001">
    <property type="protein sequence ID" value="SBS27117.1"/>
    <property type="molecule type" value="Genomic_DNA"/>
</dbReference>
<keyword evidence="8 19" id="KW-0418">Kinase</keyword>
<evidence type="ECO:0000256" key="8">
    <source>
        <dbReference type="ARBA" id="ARBA00022777"/>
    </source>
</evidence>
<organism evidence="19 20">
    <name type="scientific">Marinomonas spartinae</name>
    <dbReference type="NCBI Taxonomy" id="1792290"/>
    <lineage>
        <taxon>Bacteria</taxon>
        <taxon>Pseudomonadati</taxon>
        <taxon>Pseudomonadota</taxon>
        <taxon>Gammaproteobacteria</taxon>
        <taxon>Oceanospirillales</taxon>
        <taxon>Oceanospirillaceae</taxon>
        <taxon>Marinomonas</taxon>
    </lineage>
</organism>
<dbReference type="FunFam" id="3.40.50.300:FF:000527">
    <property type="entry name" value="Tyrosine-protein kinase etk"/>
    <property type="match status" value="1"/>
</dbReference>
<keyword evidence="6 15" id="KW-0812">Transmembrane</keyword>
<dbReference type="PANTHER" id="PTHR32309">
    <property type="entry name" value="TYROSINE-PROTEIN KINASE"/>
    <property type="match status" value="1"/>
</dbReference>
<dbReference type="InterPro" id="IPR003856">
    <property type="entry name" value="LPS_length_determ_N"/>
</dbReference>
<evidence type="ECO:0000256" key="13">
    <source>
        <dbReference type="ARBA" id="ARBA00053015"/>
    </source>
</evidence>
<evidence type="ECO:0000313" key="20">
    <source>
        <dbReference type="Proteomes" id="UP000092544"/>
    </source>
</evidence>
<keyword evidence="20" id="KW-1185">Reference proteome</keyword>
<evidence type="ECO:0000256" key="2">
    <source>
        <dbReference type="ARBA" id="ARBA00008883"/>
    </source>
</evidence>
<dbReference type="OrthoDB" id="9775724at2"/>
<proteinExistence type="inferred from homology"/>
<evidence type="ECO:0000259" key="16">
    <source>
        <dbReference type="Pfam" id="PF02706"/>
    </source>
</evidence>
<dbReference type="GO" id="GO:0042802">
    <property type="term" value="F:identical protein binding"/>
    <property type="evidence" value="ECO:0007669"/>
    <property type="project" value="UniProtKB-ARBA"/>
</dbReference>
<dbReference type="InterPro" id="IPR005702">
    <property type="entry name" value="Wzc-like_C"/>
</dbReference>
<keyword evidence="11 15" id="KW-0472">Membrane</keyword>
<keyword evidence="5 19" id="KW-0808">Transferase</keyword>
<dbReference type="InterPro" id="IPR027417">
    <property type="entry name" value="P-loop_NTPase"/>
</dbReference>
<keyword evidence="10 15" id="KW-1133">Transmembrane helix</keyword>
<dbReference type="GO" id="GO:0005886">
    <property type="term" value="C:plasma membrane"/>
    <property type="evidence" value="ECO:0007669"/>
    <property type="project" value="UniProtKB-SubCell"/>
</dbReference>
<dbReference type="InterPro" id="IPR025669">
    <property type="entry name" value="AAA_dom"/>
</dbReference>
<evidence type="ECO:0000256" key="3">
    <source>
        <dbReference type="ARBA" id="ARBA00022475"/>
    </source>
</evidence>
<gene>
    <name evidence="19" type="primary">wzc</name>
    <name evidence="19" type="ORF">MSP8886_00810</name>
</gene>
<evidence type="ECO:0000259" key="17">
    <source>
        <dbReference type="Pfam" id="PF13614"/>
    </source>
</evidence>
<sequence length="729" mass="80813">MSLQSISGTTNKENDEIDLTKLLGSLLDARWFILLITCLFVSGGVAFALLSTPIYKADALIQVEKKDSGVSSLLGDLGGLAGSLDRGDKAEAEIAIIKSRTILKKTVEKLHLNIVMHPIYFPIVGKGIARLSHQQIEGEVSRFEVPSDKVGEAFELSVLDPAGRTYALSFDGKVILSGAVGQLVKQGPYTIRVDALDAHKGDRFTLTKITDFSAIESLARVLSVSERGQKTGILTLSISGENKAQLTDILNDISQNYFLQNVDRNSEEAEQSLVFLRKHLPTVRKKLDNAENKLNDYREKNDSIDLSLEAKGTLHSMVELESKLNDLTFKENEMSKLYTKDYPAYKSLLQNRETLLKEKAKLNDKIQKMPQTQRVILNMKRDVEINQEIYIRLLNKIQELSVVKAGTVGNVRILDTAQAYPNPIKPKKSLIVVVSMMLGLMLSVGTVLVRMALHKGIQSAEEIETLGLPVYASVPKSEAQEKLSDKLLFKQQRKRLTSKGLHVKDILLAEANPTDLSVEALRGLRTSLHFAMLEAKNNIVMITGPAPSIGKSFISSNFAAVAAKTGQKVLLVDADMRKGYLHKQFGLTSENGLSDFLSGKKQEHDVIRDTEIENLHLVVKGQVPPNPSELLMHQRFRTFCEWASANYDLVLIDTPPILAVTDASIIGAFAGTTLMVGRFNQNTLKEIEVSYRRFEQVGVDVKGFILNAVEKKAGNGYGYYNYEYKSDKS</sequence>
<evidence type="ECO:0000256" key="1">
    <source>
        <dbReference type="ARBA" id="ARBA00004429"/>
    </source>
</evidence>
<keyword evidence="14" id="KW-0175">Coiled coil</keyword>
<evidence type="ECO:0000256" key="11">
    <source>
        <dbReference type="ARBA" id="ARBA00023136"/>
    </source>
</evidence>
<feature type="domain" description="Tyrosine-protein kinase G-rich" evidence="18">
    <location>
        <begin position="371"/>
        <end position="451"/>
    </location>
</feature>
<keyword evidence="12" id="KW-0829">Tyrosine-protein kinase</keyword>
<keyword evidence="3" id="KW-1003">Cell membrane</keyword>
<dbReference type="GO" id="GO:0004713">
    <property type="term" value="F:protein tyrosine kinase activity"/>
    <property type="evidence" value="ECO:0007669"/>
    <property type="project" value="UniProtKB-KW"/>
</dbReference>
<evidence type="ECO:0000256" key="6">
    <source>
        <dbReference type="ARBA" id="ARBA00022692"/>
    </source>
</evidence>
<evidence type="ECO:0000256" key="12">
    <source>
        <dbReference type="ARBA" id="ARBA00023137"/>
    </source>
</evidence>
<accession>A0A1A8T711</accession>
<evidence type="ECO:0000256" key="4">
    <source>
        <dbReference type="ARBA" id="ARBA00022519"/>
    </source>
</evidence>
<comment type="subcellular location">
    <subcellularLocation>
        <location evidence="1">Cell inner membrane</location>
        <topology evidence="1">Multi-pass membrane protein</topology>
    </subcellularLocation>
</comment>
<dbReference type="GO" id="GO:0005524">
    <property type="term" value="F:ATP binding"/>
    <property type="evidence" value="ECO:0007669"/>
    <property type="project" value="UniProtKB-KW"/>
</dbReference>
<evidence type="ECO:0000256" key="9">
    <source>
        <dbReference type="ARBA" id="ARBA00022840"/>
    </source>
</evidence>
<comment type="catalytic activity">
    <reaction evidence="13">
        <text>L-tyrosyl-[protein] + ATP = O-phospho-L-tyrosyl-[protein] + ADP + H(+)</text>
        <dbReference type="Rhea" id="RHEA:10596"/>
        <dbReference type="Rhea" id="RHEA-COMP:10136"/>
        <dbReference type="Rhea" id="RHEA-COMP:20101"/>
        <dbReference type="ChEBI" id="CHEBI:15378"/>
        <dbReference type="ChEBI" id="CHEBI:30616"/>
        <dbReference type="ChEBI" id="CHEBI:46858"/>
        <dbReference type="ChEBI" id="CHEBI:61978"/>
        <dbReference type="ChEBI" id="CHEBI:456216"/>
    </reaction>
</comment>
<dbReference type="Proteomes" id="UP000092544">
    <property type="component" value="Unassembled WGS sequence"/>
</dbReference>
<dbReference type="CDD" id="cd05387">
    <property type="entry name" value="BY-kinase"/>
    <property type="match status" value="1"/>
</dbReference>
<dbReference type="EC" id="2.7.10.-" evidence="19"/>
<evidence type="ECO:0000259" key="18">
    <source>
        <dbReference type="Pfam" id="PF13807"/>
    </source>
</evidence>
<dbReference type="InterPro" id="IPR032807">
    <property type="entry name" value="GNVR"/>
</dbReference>